<feature type="domain" description="tRNA nucleotidyltransferase/poly(A) polymerase RNA and SrmB- binding" evidence="11">
    <location>
        <begin position="173"/>
        <end position="225"/>
    </location>
</feature>
<evidence type="ECO:0000259" key="11">
    <source>
        <dbReference type="Pfam" id="PF12627"/>
    </source>
</evidence>
<evidence type="ECO:0000256" key="5">
    <source>
        <dbReference type="ARBA" id="ARBA00022723"/>
    </source>
</evidence>
<feature type="domain" description="CCA-adding enzyme C-terminal" evidence="12">
    <location>
        <begin position="260"/>
        <end position="427"/>
    </location>
</feature>
<dbReference type="Gene3D" id="3.30.460.10">
    <property type="entry name" value="Beta Polymerase, domain 2"/>
    <property type="match status" value="1"/>
</dbReference>
<dbReference type="Gene3D" id="1.10.3090.10">
    <property type="entry name" value="cca-adding enzyme, domain 2"/>
    <property type="match status" value="1"/>
</dbReference>
<comment type="cofactor">
    <cofactor evidence="1">
        <name>Mg(2+)</name>
        <dbReference type="ChEBI" id="CHEBI:18420"/>
    </cofactor>
</comment>
<dbReference type="InterPro" id="IPR043519">
    <property type="entry name" value="NT_sf"/>
</dbReference>
<keyword evidence="8 9" id="KW-0694">RNA-binding</keyword>
<dbReference type="InterPro" id="IPR002646">
    <property type="entry name" value="PolA_pol_head_dom"/>
</dbReference>
<evidence type="ECO:0000259" key="10">
    <source>
        <dbReference type="Pfam" id="PF01743"/>
    </source>
</evidence>
<dbReference type="InterPro" id="IPR032828">
    <property type="entry name" value="PolyA_RNA-bd"/>
</dbReference>
<organism evidence="13 14">
    <name type="scientific">Paenibacillus phyllosphaerae</name>
    <dbReference type="NCBI Taxonomy" id="274593"/>
    <lineage>
        <taxon>Bacteria</taxon>
        <taxon>Bacillati</taxon>
        <taxon>Bacillota</taxon>
        <taxon>Bacilli</taxon>
        <taxon>Bacillales</taxon>
        <taxon>Paenibacillaceae</taxon>
        <taxon>Paenibacillus</taxon>
    </lineage>
</organism>
<dbReference type="Pfam" id="PF01743">
    <property type="entry name" value="PolyA_pol"/>
    <property type="match status" value="1"/>
</dbReference>
<keyword evidence="2 9" id="KW-0808">Transferase</keyword>
<evidence type="ECO:0000313" key="14">
    <source>
        <dbReference type="Proteomes" id="UP000570361"/>
    </source>
</evidence>
<dbReference type="EC" id="2.7.7.72" evidence="13"/>
<proteinExistence type="inferred from homology"/>
<keyword evidence="13" id="KW-0378">Hydrolase</keyword>
<dbReference type="Proteomes" id="UP000570361">
    <property type="component" value="Unassembled WGS sequence"/>
</dbReference>
<dbReference type="SUPFAM" id="SSF81301">
    <property type="entry name" value="Nucleotidyltransferase"/>
    <property type="match status" value="1"/>
</dbReference>
<evidence type="ECO:0000313" key="13">
    <source>
        <dbReference type="EMBL" id="MBB3109316.1"/>
    </source>
</evidence>
<keyword evidence="5" id="KW-0479">Metal-binding</keyword>
<comment type="similarity">
    <text evidence="9">Belongs to the tRNA nucleotidyltransferase/poly(A) polymerase family.</text>
</comment>
<keyword evidence="7" id="KW-0460">Magnesium</keyword>
<evidence type="ECO:0000256" key="1">
    <source>
        <dbReference type="ARBA" id="ARBA00001946"/>
    </source>
</evidence>
<comment type="caution">
    <text evidence="13">The sequence shown here is derived from an EMBL/GenBank/DDBJ whole genome shotgun (WGS) entry which is preliminary data.</text>
</comment>
<dbReference type="InterPro" id="IPR032810">
    <property type="entry name" value="CCA-adding_enz_C"/>
</dbReference>
<evidence type="ECO:0000259" key="12">
    <source>
        <dbReference type="Pfam" id="PF13735"/>
    </source>
</evidence>
<evidence type="ECO:0000256" key="2">
    <source>
        <dbReference type="ARBA" id="ARBA00022679"/>
    </source>
</evidence>
<dbReference type="GO" id="GO:0046872">
    <property type="term" value="F:metal ion binding"/>
    <property type="evidence" value="ECO:0007669"/>
    <property type="project" value="UniProtKB-KW"/>
</dbReference>
<sequence length="442" mass="49043">MLIEGEMRRALPVVETLMSGGYEAVFVGGCVRDTWMGRKLKDIDIATSATPEQVMALFPHHIPTGLAHGTITVMLGGVAYEVTTYRKESAYEQFRRPSEVEFVTDLEADLLRRDFTINAMALRADGTLVDPFGGAADLAQGILRCVGEADARFQEDALRMVRAVRFAAEFQLRIALGTWRALRRHAHLLTHVAMERVGAEADKMMGGSDPKRAAVLFARSGLLEHTKQALPASVRDAAHRLDAAELLLSGHSDGTRGTEHTELQWLLLSISIGMPPNETENLFDALRFSTKRTSSLAAVMRMWERMKGITADGQASGTSAEADMLYRQWIEAILEEGMPAASLLIEALKAIDHKRAVPSKTSWLPAGQLEQWMKELPVTNLRDLAVKGSDLMRELRKPSGPWLGNLLKQLVHDAAYRKVENNQAALISRGIDYMRERESETR</sequence>
<gene>
    <name evidence="13" type="ORF">FHS18_001368</name>
</gene>
<dbReference type="EC" id="3.1.3.-" evidence="13"/>
<keyword evidence="4 13" id="KW-0548">Nucleotidyltransferase</keyword>
<keyword evidence="3" id="KW-0819">tRNA processing</keyword>
<dbReference type="Gene3D" id="1.10.246.80">
    <property type="match status" value="1"/>
</dbReference>
<evidence type="ECO:0000256" key="3">
    <source>
        <dbReference type="ARBA" id="ARBA00022694"/>
    </source>
</evidence>
<dbReference type="Pfam" id="PF13735">
    <property type="entry name" value="tRNA_NucTran2_2"/>
    <property type="match status" value="1"/>
</dbReference>
<accession>A0A7W5FLL9</accession>
<dbReference type="InterPro" id="IPR050264">
    <property type="entry name" value="Bact_CCA-adding_enz_type3_sf"/>
</dbReference>
<dbReference type="EMBL" id="JACHXK010000002">
    <property type="protein sequence ID" value="MBB3109316.1"/>
    <property type="molecule type" value="Genomic_DNA"/>
</dbReference>
<evidence type="ECO:0000256" key="6">
    <source>
        <dbReference type="ARBA" id="ARBA00022741"/>
    </source>
</evidence>
<name>A0A7W5FLL9_9BACL</name>
<protein>
    <submittedName>
        <fullName evidence="13">tRNA nucleotidyltransferase (CCA-adding enzyme)</fullName>
        <ecNumber evidence="13">2.7.7.72</ecNumber>
        <ecNumber evidence="13">3.1.3.-</ecNumber>
        <ecNumber evidence="13">3.1.4.-</ecNumber>
    </submittedName>
</protein>
<dbReference type="RefSeq" id="WP_183598255.1">
    <property type="nucleotide sequence ID" value="NZ_JACHXK010000002.1"/>
</dbReference>
<dbReference type="AlphaFoldDB" id="A0A7W5FLL9"/>
<feature type="domain" description="Poly A polymerase head" evidence="10">
    <location>
        <begin position="26"/>
        <end position="144"/>
    </location>
</feature>
<keyword evidence="6" id="KW-0547">Nucleotide-binding</keyword>
<dbReference type="SUPFAM" id="SSF81891">
    <property type="entry name" value="Poly A polymerase C-terminal region-like"/>
    <property type="match status" value="1"/>
</dbReference>
<evidence type="ECO:0000256" key="9">
    <source>
        <dbReference type="RuleBase" id="RU003953"/>
    </source>
</evidence>
<dbReference type="GO" id="GO:0016787">
    <property type="term" value="F:hydrolase activity"/>
    <property type="evidence" value="ECO:0007669"/>
    <property type="project" value="UniProtKB-KW"/>
</dbReference>
<dbReference type="GO" id="GO:0004810">
    <property type="term" value="F:CCA tRNA nucleotidyltransferase activity"/>
    <property type="evidence" value="ECO:0007669"/>
    <property type="project" value="UniProtKB-EC"/>
</dbReference>
<dbReference type="EC" id="3.1.4.-" evidence="13"/>
<evidence type="ECO:0000256" key="8">
    <source>
        <dbReference type="ARBA" id="ARBA00022884"/>
    </source>
</evidence>
<evidence type="ECO:0000256" key="7">
    <source>
        <dbReference type="ARBA" id="ARBA00022842"/>
    </source>
</evidence>
<evidence type="ECO:0000256" key="4">
    <source>
        <dbReference type="ARBA" id="ARBA00022695"/>
    </source>
</evidence>
<dbReference type="GO" id="GO:0000166">
    <property type="term" value="F:nucleotide binding"/>
    <property type="evidence" value="ECO:0007669"/>
    <property type="project" value="UniProtKB-KW"/>
</dbReference>
<dbReference type="CDD" id="cd05398">
    <property type="entry name" value="NT_ClassII-CCAase"/>
    <property type="match status" value="1"/>
</dbReference>
<dbReference type="Pfam" id="PF12627">
    <property type="entry name" value="PolyA_pol_RNAbd"/>
    <property type="match status" value="1"/>
</dbReference>
<dbReference type="GO" id="GO:0008033">
    <property type="term" value="P:tRNA processing"/>
    <property type="evidence" value="ECO:0007669"/>
    <property type="project" value="UniProtKB-KW"/>
</dbReference>
<dbReference type="GO" id="GO:0000049">
    <property type="term" value="F:tRNA binding"/>
    <property type="evidence" value="ECO:0007669"/>
    <property type="project" value="TreeGrafter"/>
</dbReference>
<reference evidence="13 14" key="1">
    <citation type="submission" date="2020-08" db="EMBL/GenBank/DDBJ databases">
        <title>Genomic Encyclopedia of Type Strains, Phase III (KMG-III): the genomes of soil and plant-associated and newly described type strains.</title>
        <authorList>
            <person name="Whitman W."/>
        </authorList>
    </citation>
    <scope>NUCLEOTIDE SEQUENCE [LARGE SCALE GENOMIC DNA]</scope>
    <source>
        <strain evidence="13 14">CECT 5862</strain>
    </source>
</reference>
<dbReference type="NCBIfam" id="NF009814">
    <property type="entry name" value="PRK13299.1"/>
    <property type="match status" value="1"/>
</dbReference>
<keyword evidence="14" id="KW-1185">Reference proteome</keyword>
<dbReference type="PANTHER" id="PTHR46173:SF1">
    <property type="entry name" value="CCA TRNA NUCLEOTIDYLTRANSFERASE 1, MITOCHONDRIAL"/>
    <property type="match status" value="1"/>
</dbReference>
<dbReference type="PANTHER" id="PTHR46173">
    <property type="entry name" value="CCA TRNA NUCLEOTIDYLTRANSFERASE 1, MITOCHONDRIAL"/>
    <property type="match status" value="1"/>
</dbReference>